<accession>A0A1F2PAK9</accession>
<evidence type="ECO:0000259" key="5">
    <source>
        <dbReference type="SMART" id="SM00709"/>
    </source>
</evidence>
<organism evidence="6 7">
    <name type="scientific">Candidatus Syntropharchaeum caldarium</name>
    <dbReference type="NCBI Taxonomy" id="1838285"/>
    <lineage>
        <taxon>Archaea</taxon>
        <taxon>Methanobacteriati</taxon>
        <taxon>Methanobacteriota</taxon>
        <taxon>Stenosarchaea group</taxon>
        <taxon>Methanomicrobia</taxon>
        <taxon>Methanosarcinales</taxon>
        <taxon>ANME-2 cluster</taxon>
        <taxon>Candidatus Syntropharchaeum</taxon>
    </lineage>
</organism>
<dbReference type="AlphaFoldDB" id="A0A1F2PAK9"/>
<evidence type="ECO:0000256" key="3">
    <source>
        <dbReference type="ARBA" id="ARBA00022771"/>
    </source>
</evidence>
<evidence type="ECO:0000313" key="7">
    <source>
        <dbReference type="Proteomes" id="UP000186940"/>
    </source>
</evidence>
<dbReference type="Gene3D" id="2.60.120.1040">
    <property type="entry name" value="ZPR1, A/B domain"/>
    <property type="match status" value="1"/>
</dbReference>
<evidence type="ECO:0000256" key="4">
    <source>
        <dbReference type="ARBA" id="ARBA00022833"/>
    </source>
</evidence>
<name>A0A1F2PAK9_9EURY</name>
<comment type="similarity">
    <text evidence="1">Belongs to the ZPR1 family.</text>
</comment>
<dbReference type="GO" id="GO:0008270">
    <property type="term" value="F:zinc ion binding"/>
    <property type="evidence" value="ECO:0007669"/>
    <property type="project" value="UniProtKB-KW"/>
</dbReference>
<gene>
    <name evidence="6" type="ORF">SCAL_000602</name>
</gene>
<keyword evidence="3" id="KW-0863">Zinc-finger</keyword>
<dbReference type="PATRIC" id="fig|1838285.3.peg.611"/>
<feature type="domain" description="Zinc finger ZPR1-type" evidence="5">
    <location>
        <begin position="1"/>
        <end position="127"/>
    </location>
</feature>
<dbReference type="EMBL" id="LYOS01000002">
    <property type="protein sequence ID" value="OFV67962.1"/>
    <property type="molecule type" value="Genomic_DNA"/>
</dbReference>
<evidence type="ECO:0000256" key="1">
    <source>
        <dbReference type="ARBA" id="ARBA00008354"/>
    </source>
</evidence>
<sequence>MSESTDPATSRIKSDTRGRRFEFRIISCEDLLVRVIRAETCQIEIPELGVVIEPGNASEGFITNVEGVLLRIEKVLGMTKNWAIRDGDKDKIEQIEELSNRIDAVKNGEFAITLILEDETGNSAILGE</sequence>
<dbReference type="Pfam" id="PF22794">
    <property type="entry name" value="jr-ZPR1"/>
    <property type="match status" value="1"/>
</dbReference>
<dbReference type="InterPro" id="IPR004457">
    <property type="entry name" value="Znf_ZPR1"/>
</dbReference>
<keyword evidence="2" id="KW-0479">Metal-binding</keyword>
<reference evidence="6" key="1">
    <citation type="submission" date="2016-05" db="EMBL/GenBank/DDBJ databases">
        <title>Microbial consortia oxidize butane by reversing methanogenesis.</title>
        <authorList>
            <person name="Laso-Perez R."/>
            <person name="Richter M."/>
            <person name="Wegener G."/>
            <person name="Musat F."/>
        </authorList>
    </citation>
    <scope>NUCLEOTIDE SEQUENCE [LARGE SCALE GENOMIC DNA]</scope>
    <source>
        <strain evidence="6">BOX2</strain>
    </source>
</reference>
<dbReference type="InterPro" id="IPR042451">
    <property type="entry name" value="ZPR1_A/B_dom"/>
</dbReference>
<keyword evidence="4" id="KW-0862">Zinc</keyword>
<dbReference type="PANTHER" id="PTHR10876">
    <property type="entry name" value="ZINC FINGER PROTEIN ZPR1"/>
    <property type="match status" value="1"/>
</dbReference>
<dbReference type="InterPro" id="IPR056180">
    <property type="entry name" value="ZPR1_jr_dom"/>
</dbReference>
<proteinExistence type="inferred from homology"/>
<dbReference type="NCBIfam" id="TIGR00310">
    <property type="entry name" value="ZPR1_znf"/>
    <property type="match status" value="1"/>
</dbReference>
<dbReference type="InterPro" id="IPR040141">
    <property type="entry name" value="ZPR1"/>
</dbReference>
<evidence type="ECO:0000313" key="6">
    <source>
        <dbReference type="EMBL" id="OFV67962.1"/>
    </source>
</evidence>
<keyword evidence="7" id="KW-1185">Reference proteome</keyword>
<dbReference type="Proteomes" id="UP000186940">
    <property type="component" value="Unassembled WGS sequence"/>
</dbReference>
<dbReference type="PANTHER" id="PTHR10876:SF0">
    <property type="entry name" value="ZINC FINGER PROTEIN ZPR1"/>
    <property type="match status" value="1"/>
</dbReference>
<dbReference type="SMART" id="SM00709">
    <property type="entry name" value="Zpr1"/>
    <property type="match status" value="1"/>
</dbReference>
<dbReference type="STRING" id="1838285.SCAL_000602"/>
<protein>
    <submittedName>
        <fullName evidence="6">Zinc finger, ZPR1-type domain protein</fullName>
    </submittedName>
</protein>
<evidence type="ECO:0000256" key="2">
    <source>
        <dbReference type="ARBA" id="ARBA00022723"/>
    </source>
</evidence>
<comment type="caution">
    <text evidence="6">The sequence shown here is derived from an EMBL/GenBank/DDBJ whole genome shotgun (WGS) entry which is preliminary data.</text>
</comment>